<dbReference type="EMBL" id="JAAAHW010003470">
    <property type="protein sequence ID" value="KAF9983513.1"/>
    <property type="molecule type" value="Genomic_DNA"/>
</dbReference>
<dbReference type="InterPro" id="IPR006011">
    <property type="entry name" value="Syntaxin_N"/>
</dbReference>
<keyword evidence="7" id="KW-1185">Reference proteome</keyword>
<dbReference type="GO" id="GO:0012505">
    <property type="term" value="C:endomembrane system"/>
    <property type="evidence" value="ECO:0007669"/>
    <property type="project" value="TreeGrafter"/>
</dbReference>
<keyword evidence="4" id="KW-1133">Transmembrane helix</keyword>
<dbReference type="PANTHER" id="PTHR19957">
    <property type="entry name" value="SYNTAXIN"/>
    <property type="match status" value="1"/>
</dbReference>
<evidence type="ECO:0000256" key="1">
    <source>
        <dbReference type="ARBA" id="ARBA00009063"/>
    </source>
</evidence>
<comment type="caution">
    <text evidence="6">The sequence shown here is derived from an EMBL/GenBank/DDBJ whole genome shotgun (WGS) entry which is preliminary data.</text>
</comment>
<feature type="domain" description="T-SNARE coiled-coil homology" evidence="5">
    <location>
        <begin position="482"/>
        <end position="544"/>
    </location>
</feature>
<dbReference type="GO" id="GO:0000149">
    <property type="term" value="F:SNARE binding"/>
    <property type="evidence" value="ECO:0007669"/>
    <property type="project" value="TreeGrafter"/>
</dbReference>
<dbReference type="SUPFAM" id="SSF47661">
    <property type="entry name" value="t-snare proteins"/>
    <property type="match status" value="1"/>
</dbReference>
<dbReference type="Pfam" id="PF14523">
    <property type="entry name" value="Syntaxin_2"/>
    <property type="match status" value="1"/>
</dbReference>
<dbReference type="Pfam" id="PF05739">
    <property type="entry name" value="SNARE"/>
    <property type="match status" value="1"/>
</dbReference>
<gene>
    <name evidence="6" type="ORF">BGZ65_001701</name>
</gene>
<protein>
    <recommendedName>
        <fullName evidence="5">t-SNARE coiled-coil homology domain-containing protein</fullName>
    </recommendedName>
</protein>
<feature type="coiled-coil region" evidence="2">
    <location>
        <begin position="367"/>
        <end position="394"/>
    </location>
</feature>
<reference evidence="6" key="1">
    <citation type="journal article" date="2020" name="Fungal Divers.">
        <title>Resolving the Mortierellaceae phylogeny through synthesis of multi-gene phylogenetics and phylogenomics.</title>
        <authorList>
            <person name="Vandepol N."/>
            <person name="Liber J."/>
            <person name="Desiro A."/>
            <person name="Na H."/>
            <person name="Kennedy M."/>
            <person name="Barry K."/>
            <person name="Grigoriev I.V."/>
            <person name="Miller A.N."/>
            <person name="O'Donnell K."/>
            <person name="Stajich J.E."/>
            <person name="Bonito G."/>
        </authorList>
    </citation>
    <scope>NUCLEOTIDE SEQUENCE</scope>
    <source>
        <strain evidence="6">MES-2147</strain>
    </source>
</reference>
<dbReference type="GO" id="GO:0006906">
    <property type="term" value="P:vesicle fusion"/>
    <property type="evidence" value="ECO:0007669"/>
    <property type="project" value="TreeGrafter"/>
</dbReference>
<sequence length="576" mass="63582">MSFTDLDRNLSTPPLSPNRYVESNGKRNPLSISTTSPTSNKNFLFSPVSPPVKLPNGIQVTRGSSRDSIGLNLKPQLQRHPHGQPYPPPVSPKRNSNNPLAQHSRFLDDDTRFDTPRPTMTPSDAATASSGRTEGAAAVIPRGPQVVSTSINQIRSLGNQRAEDQETELSPTPLVDSPHLTSPLSPPNIQYRGFLRADNQGPPDSGASNGNTNSNNDTIINIDNEARAPSPATTTMASASTSIHGPASWVSTSIQDQEHDYDLMVRHASQQIFNISSNIAVLERLIPCLGQRHKDTPEMRESLHAVLDGTQDLVKSAHGLIKALAKYHQPPPAAPQTKIGLRIQPSLSPNQLSSWQRKVLAGRRQTHQRLTKDLALASKSFQDLQRQALEAERRQIATLRRLSGSTSLQRLSQYRSDLMDLSQEEIEAGVFAVNSKNNGKAVKSGNSNASFVGVNHNRELSVQEEALLREILVLDGEVAFQESIIHEREIEIRKMEEGMGQVLDVMRELGTLVHEQRDGIDYLHDNIVQTRNRTQLAQQEVLKASEYQRRSREKLCYLLLITSIVGALVMLAFVST</sequence>
<evidence type="ECO:0000259" key="5">
    <source>
        <dbReference type="PROSITE" id="PS50192"/>
    </source>
</evidence>
<feature type="compositionally biased region" description="Basic and acidic residues" evidence="3">
    <location>
        <begin position="105"/>
        <end position="115"/>
    </location>
</feature>
<evidence type="ECO:0000313" key="7">
    <source>
        <dbReference type="Proteomes" id="UP000749646"/>
    </source>
</evidence>
<keyword evidence="4" id="KW-0472">Membrane</keyword>
<feature type="transmembrane region" description="Helical" evidence="4">
    <location>
        <begin position="555"/>
        <end position="574"/>
    </location>
</feature>
<dbReference type="PROSITE" id="PS50192">
    <property type="entry name" value="T_SNARE"/>
    <property type="match status" value="1"/>
</dbReference>
<name>A0A9P6M9U4_9FUNG</name>
<dbReference type="OrthoDB" id="364348at2759"/>
<feature type="compositionally biased region" description="Low complexity" evidence="3">
    <location>
        <begin position="204"/>
        <end position="219"/>
    </location>
</feature>
<dbReference type="PANTHER" id="PTHR19957:SF38">
    <property type="entry name" value="LD27581P"/>
    <property type="match status" value="1"/>
</dbReference>
<dbReference type="AlphaFoldDB" id="A0A9P6M9U4"/>
<dbReference type="Gene3D" id="1.20.5.110">
    <property type="match status" value="1"/>
</dbReference>
<dbReference type="InterPro" id="IPR045242">
    <property type="entry name" value="Syntaxin"/>
</dbReference>
<dbReference type="SMART" id="SM00397">
    <property type="entry name" value="t_SNARE"/>
    <property type="match status" value="1"/>
</dbReference>
<feature type="compositionally biased region" description="Polar residues" evidence="3">
    <location>
        <begin position="58"/>
        <end position="67"/>
    </location>
</feature>
<feature type="compositionally biased region" description="Polar residues" evidence="3">
    <location>
        <begin position="30"/>
        <end position="43"/>
    </location>
</feature>
<feature type="region of interest" description="Disordered" evidence="3">
    <location>
        <begin position="1"/>
        <end position="144"/>
    </location>
</feature>
<dbReference type="GO" id="GO:0031201">
    <property type="term" value="C:SNARE complex"/>
    <property type="evidence" value="ECO:0007669"/>
    <property type="project" value="TreeGrafter"/>
</dbReference>
<comment type="similarity">
    <text evidence="1">Belongs to the syntaxin family.</text>
</comment>
<feature type="region of interest" description="Disordered" evidence="3">
    <location>
        <begin position="157"/>
        <end position="219"/>
    </location>
</feature>
<dbReference type="InterPro" id="IPR010989">
    <property type="entry name" value="SNARE"/>
</dbReference>
<dbReference type="GO" id="GO:0048278">
    <property type="term" value="P:vesicle docking"/>
    <property type="evidence" value="ECO:0007669"/>
    <property type="project" value="TreeGrafter"/>
</dbReference>
<dbReference type="CDD" id="cd15840">
    <property type="entry name" value="SNARE_Qa"/>
    <property type="match status" value="1"/>
</dbReference>
<keyword evidence="2" id="KW-0175">Coiled coil</keyword>
<evidence type="ECO:0000256" key="2">
    <source>
        <dbReference type="SAM" id="Coils"/>
    </source>
</evidence>
<proteinExistence type="inferred from homology"/>
<dbReference type="Gene3D" id="1.20.58.70">
    <property type="match status" value="1"/>
</dbReference>
<dbReference type="GO" id="GO:0005484">
    <property type="term" value="F:SNAP receptor activity"/>
    <property type="evidence" value="ECO:0007669"/>
    <property type="project" value="TreeGrafter"/>
</dbReference>
<evidence type="ECO:0000256" key="4">
    <source>
        <dbReference type="SAM" id="Phobius"/>
    </source>
</evidence>
<dbReference type="InterPro" id="IPR000727">
    <property type="entry name" value="T_SNARE_dom"/>
</dbReference>
<keyword evidence="4" id="KW-0812">Transmembrane</keyword>
<evidence type="ECO:0000313" key="6">
    <source>
        <dbReference type="EMBL" id="KAF9983513.1"/>
    </source>
</evidence>
<accession>A0A9P6M9U4</accession>
<dbReference type="GO" id="GO:0006886">
    <property type="term" value="P:intracellular protein transport"/>
    <property type="evidence" value="ECO:0007669"/>
    <property type="project" value="TreeGrafter"/>
</dbReference>
<dbReference type="Proteomes" id="UP000749646">
    <property type="component" value="Unassembled WGS sequence"/>
</dbReference>
<organism evidence="6 7">
    <name type="scientific">Modicella reniformis</name>
    <dbReference type="NCBI Taxonomy" id="1440133"/>
    <lineage>
        <taxon>Eukaryota</taxon>
        <taxon>Fungi</taxon>
        <taxon>Fungi incertae sedis</taxon>
        <taxon>Mucoromycota</taxon>
        <taxon>Mortierellomycotina</taxon>
        <taxon>Mortierellomycetes</taxon>
        <taxon>Mortierellales</taxon>
        <taxon>Mortierellaceae</taxon>
        <taxon>Modicella</taxon>
    </lineage>
</organism>
<evidence type="ECO:0000256" key="3">
    <source>
        <dbReference type="SAM" id="MobiDB-lite"/>
    </source>
</evidence>